<sequence length="180" mass="18865">AYLPLQCAVLRLAPPPSLPLEESHSFRPAASELHNGDATAAPLPISDPLGSHAASRSLEAGDVSRGIGHSGRKARRLREKSMTADMTASGSAPVGRVPVCRAGAGACSVRVLCAVLTASDRCRLRPRATRHAHCHDDGQLCFTGAVREGLAAAVVGGVIGRRLACRGWLRLPRLTLGVER</sequence>
<keyword evidence="4" id="KW-1185">Reference proteome</keyword>
<dbReference type="EMBL" id="JAADJZ010000022">
    <property type="protein sequence ID" value="KAF2867662.1"/>
    <property type="molecule type" value="Genomic_DNA"/>
</dbReference>
<evidence type="ECO:0000256" key="1">
    <source>
        <dbReference type="SAM" id="MobiDB-lite"/>
    </source>
</evidence>
<feature type="region of interest" description="Disordered" evidence="1">
    <location>
        <begin position="36"/>
        <end position="89"/>
    </location>
</feature>
<protein>
    <submittedName>
        <fullName evidence="3">Uncharacterized protein</fullName>
    </submittedName>
</protein>
<organism evidence="3 4">
    <name type="scientific">Massariosphaeria phaeospora</name>
    <dbReference type="NCBI Taxonomy" id="100035"/>
    <lineage>
        <taxon>Eukaryota</taxon>
        <taxon>Fungi</taxon>
        <taxon>Dikarya</taxon>
        <taxon>Ascomycota</taxon>
        <taxon>Pezizomycotina</taxon>
        <taxon>Dothideomycetes</taxon>
        <taxon>Pleosporomycetidae</taxon>
        <taxon>Pleosporales</taxon>
        <taxon>Pleosporales incertae sedis</taxon>
        <taxon>Massariosphaeria</taxon>
    </lineage>
</organism>
<dbReference type="Proteomes" id="UP000481861">
    <property type="component" value="Unassembled WGS sequence"/>
</dbReference>
<dbReference type="EMBL" id="JAADJZ010000047">
    <property type="protein sequence ID" value="KAF2864611.1"/>
    <property type="molecule type" value="Genomic_DNA"/>
</dbReference>
<reference evidence="3 4" key="1">
    <citation type="submission" date="2020-01" db="EMBL/GenBank/DDBJ databases">
        <authorList>
            <consortium name="DOE Joint Genome Institute"/>
            <person name="Haridas S."/>
            <person name="Albert R."/>
            <person name="Binder M."/>
            <person name="Bloem J."/>
            <person name="Labutti K."/>
            <person name="Salamov A."/>
            <person name="Andreopoulos B."/>
            <person name="Baker S.E."/>
            <person name="Barry K."/>
            <person name="Bills G."/>
            <person name="Bluhm B.H."/>
            <person name="Cannon C."/>
            <person name="Castanera R."/>
            <person name="Culley D.E."/>
            <person name="Daum C."/>
            <person name="Ezra D."/>
            <person name="Gonzalez J.B."/>
            <person name="Henrissat B."/>
            <person name="Kuo A."/>
            <person name="Liang C."/>
            <person name="Lipzen A."/>
            <person name="Lutzoni F."/>
            <person name="Magnuson J."/>
            <person name="Mondo S."/>
            <person name="Nolan M."/>
            <person name="Ohm R."/>
            <person name="Pangilinan J."/>
            <person name="Park H.-J.H."/>
            <person name="Ramirez L."/>
            <person name="Alfaro M."/>
            <person name="Sun H."/>
            <person name="Tritt A."/>
            <person name="Yoshinaga Y."/>
            <person name="Zwiers L.-H.L."/>
            <person name="Turgeon B.G."/>
            <person name="Goodwin S.B."/>
            <person name="Spatafora J.W."/>
            <person name="Crous P.W."/>
            <person name="Grigoriev I.V."/>
        </authorList>
    </citation>
    <scope>NUCLEOTIDE SEQUENCE [LARGE SCALE GENOMIC DNA]</scope>
    <source>
        <strain evidence="3 4">CBS 611.86</strain>
    </source>
</reference>
<comment type="caution">
    <text evidence="3">The sequence shown here is derived from an EMBL/GenBank/DDBJ whole genome shotgun (WGS) entry which is preliminary data.</text>
</comment>
<feature type="non-terminal residue" evidence="3">
    <location>
        <position position="1"/>
    </location>
</feature>
<accession>A0A7C8M9S4</accession>
<dbReference type="AlphaFoldDB" id="A0A7C8M9S4"/>
<evidence type="ECO:0000313" key="2">
    <source>
        <dbReference type="EMBL" id="KAF2864611.1"/>
    </source>
</evidence>
<evidence type="ECO:0000313" key="3">
    <source>
        <dbReference type="EMBL" id="KAF2867662.1"/>
    </source>
</evidence>
<evidence type="ECO:0000313" key="4">
    <source>
        <dbReference type="Proteomes" id="UP000481861"/>
    </source>
</evidence>
<name>A0A7C8M9S4_9PLEO</name>
<gene>
    <name evidence="3" type="ORF">BDV95DRAFT_646491</name>
    <name evidence="2" type="ORF">BDV95DRAFT_655971</name>
</gene>
<proteinExistence type="predicted"/>